<dbReference type="Proteomes" id="UP001595818">
    <property type="component" value="Unassembled WGS sequence"/>
</dbReference>
<dbReference type="InterPro" id="IPR043146">
    <property type="entry name" value="Penicillin_amidase_N_B-knob"/>
</dbReference>
<sequence>MKRLLIILLTLMLLTAVAYTWLVYRYKPVYSGEILVKNLENSAEVFFDDFGIPHIYAESAEDAYLTLGYVHAQDRLFQMDLLRRVGSGRLAEILGEDLLETDRLFRTLGIGRHADWSTRTLQEDGSSEWKSAAEAYLNGVNHFIEEGKLPPEYTLLGINPEPFTINDMHNIVGYMAFTFAMGLKTDPLVTKIQRELGPDYAKHLSIHTLPEHHVVPNHHPERDKNSRIIGKTLSERLEGLPVALLQGSNGWVIGPEKTASGSVLFCNDTHIGFSQPSVWYEAHLEYPGYSYYGYHLGGFPFGLVGHSRDHSIGLTMFENDDHDFYEERRNPENPQSTLYGNGSLPIIVHVDTIQVKNSDPDIWATEVSAHGPLINKVVPEINEITHLPVASWWVYLQEPTRALEALWKLNHSGNIHDAEEAVRLIHAPGLNIMYGDKTGNIAWWAAAKLPIRPEGVHSKMFIDGSNPANEPIGWIPFEENPMSINPPSGFIASANNQPDTLPNGIFYPGYYYPGERYRRIAKAIQSGTGWDAEKIKALQLETINDQLPENAQILLGCIDKGAHPDFQPILDALTNWTGSHAIGETAPTLYYKWLYHTLHGMMADELGEEWFQKYLNTFLYIRSTHSLLRAASSPWWNNIHTETKENRDDIVKRSLETALQELTDQWGKDSRQWQWGKATYLEHPHALGAKKPLDKIFNVKAGPVPANEESINKLSFLINKEGRYAVKAGPALRNILDFAHVENAEGILPTGQSGNLFSPFYRDQAKHYTQGRYRPQLMNKAAIERSTERVLRFVKK</sequence>
<dbReference type="Gene3D" id="1.10.1400.10">
    <property type="match status" value="1"/>
</dbReference>
<evidence type="ECO:0000256" key="1">
    <source>
        <dbReference type="ARBA" id="ARBA00006586"/>
    </source>
</evidence>
<dbReference type="Gene3D" id="2.30.120.10">
    <property type="match status" value="1"/>
</dbReference>
<evidence type="ECO:0000313" key="4">
    <source>
        <dbReference type="EMBL" id="MFC4873584.1"/>
    </source>
</evidence>
<keyword evidence="5" id="KW-1185">Reference proteome</keyword>
<dbReference type="InterPro" id="IPR029055">
    <property type="entry name" value="Ntn_hydrolases_N"/>
</dbReference>
<keyword evidence="3" id="KW-0865">Zymogen</keyword>
<dbReference type="EMBL" id="JBHSJJ010000011">
    <property type="protein sequence ID" value="MFC4873584.1"/>
    <property type="molecule type" value="Genomic_DNA"/>
</dbReference>
<dbReference type="PANTHER" id="PTHR34218">
    <property type="entry name" value="PEPTIDASE S45 PENICILLIN AMIDASE"/>
    <property type="match status" value="1"/>
</dbReference>
<dbReference type="Gene3D" id="1.10.439.10">
    <property type="entry name" value="Penicillin Amidohydrolase, domain 1"/>
    <property type="match status" value="1"/>
</dbReference>
<comment type="similarity">
    <text evidence="1">Belongs to the peptidase S45 family.</text>
</comment>
<accession>A0ABV9T4F3</accession>
<dbReference type="Gene3D" id="3.60.20.10">
    <property type="entry name" value="Glutamine Phosphoribosylpyrophosphate, subunit 1, domain 1"/>
    <property type="match status" value="1"/>
</dbReference>
<keyword evidence="2" id="KW-0378">Hydrolase</keyword>
<reference evidence="5" key="1">
    <citation type="journal article" date="2019" name="Int. J. Syst. Evol. Microbiol.">
        <title>The Global Catalogue of Microorganisms (GCM) 10K type strain sequencing project: providing services to taxonomists for standard genome sequencing and annotation.</title>
        <authorList>
            <consortium name="The Broad Institute Genomics Platform"/>
            <consortium name="The Broad Institute Genome Sequencing Center for Infectious Disease"/>
            <person name="Wu L."/>
            <person name="Ma J."/>
        </authorList>
    </citation>
    <scope>NUCLEOTIDE SEQUENCE [LARGE SCALE GENOMIC DNA]</scope>
    <source>
        <strain evidence="5">CGMCC 4.7466</strain>
    </source>
</reference>
<protein>
    <submittedName>
        <fullName evidence="4">Penicillin acylase family protein</fullName>
    </submittedName>
</protein>
<proteinExistence type="inferred from homology"/>
<dbReference type="CDD" id="cd03747">
    <property type="entry name" value="Ntn_PGA_like"/>
    <property type="match status" value="1"/>
</dbReference>
<dbReference type="InterPro" id="IPR023343">
    <property type="entry name" value="Penicillin_amidase_dom1"/>
</dbReference>
<gene>
    <name evidence="4" type="ORF">ACFPFU_17920</name>
</gene>
<dbReference type="InterPro" id="IPR002692">
    <property type="entry name" value="S45"/>
</dbReference>
<dbReference type="RefSeq" id="WP_377066583.1">
    <property type="nucleotide sequence ID" value="NZ_JBHSJJ010000011.1"/>
</dbReference>
<dbReference type="Pfam" id="PF01804">
    <property type="entry name" value="Penicil_amidase"/>
    <property type="match status" value="1"/>
</dbReference>
<evidence type="ECO:0000313" key="5">
    <source>
        <dbReference type="Proteomes" id="UP001595818"/>
    </source>
</evidence>
<dbReference type="PANTHER" id="PTHR34218:SF5">
    <property type="entry name" value="PENICILLIN ACYLASE FAMILY PROTEIN"/>
    <property type="match status" value="1"/>
</dbReference>
<dbReference type="SUPFAM" id="SSF56235">
    <property type="entry name" value="N-terminal nucleophile aminohydrolases (Ntn hydrolases)"/>
    <property type="match status" value="1"/>
</dbReference>
<dbReference type="PIRSF" id="PIRSF001227">
    <property type="entry name" value="Pen_acylase"/>
    <property type="match status" value="1"/>
</dbReference>
<dbReference type="InterPro" id="IPR043147">
    <property type="entry name" value="Penicillin_amidase_A-knob"/>
</dbReference>
<organism evidence="4 5">
    <name type="scientific">Negadavirga shengliensis</name>
    <dbReference type="NCBI Taxonomy" id="1389218"/>
    <lineage>
        <taxon>Bacteria</taxon>
        <taxon>Pseudomonadati</taxon>
        <taxon>Bacteroidota</taxon>
        <taxon>Cytophagia</taxon>
        <taxon>Cytophagales</taxon>
        <taxon>Cyclobacteriaceae</taxon>
        <taxon>Negadavirga</taxon>
    </lineage>
</organism>
<evidence type="ECO:0000256" key="3">
    <source>
        <dbReference type="ARBA" id="ARBA00023145"/>
    </source>
</evidence>
<comment type="caution">
    <text evidence="4">The sequence shown here is derived from an EMBL/GenBank/DDBJ whole genome shotgun (WGS) entry which is preliminary data.</text>
</comment>
<evidence type="ECO:0000256" key="2">
    <source>
        <dbReference type="ARBA" id="ARBA00022801"/>
    </source>
</evidence>
<name>A0ABV9T4F3_9BACT</name>
<dbReference type="InterPro" id="IPR014395">
    <property type="entry name" value="Pen/GL7ACA/AHL_acylase"/>
</dbReference>